<keyword evidence="4" id="KW-0269">Exonuclease</keyword>
<sequence length="472" mass="52629">MKIIDQVIMDQATLDNWTKKDGPVTLRVSEVSRMITRLLEDPSLQNIWIIGEITNFKRHSSGHLYFSLSEQIAGKESVVSCAIWKSAARYLDFTPDDGMEVRAYGSISHYEPGGRYSFQITQMRPSGAGERALLIEGWRREMAAKGWFSPDRKRIPPRYPVRIGVVTSSTGAVIHDIRNVISKRFPAEIILSPTMVQGASAHEEIARAIIRVQDMVDVIIVGRGGGSYEDLFAFNHPCVVEAIVTCPVPVIAAIGHEVDITLADLAADVSASTPSHAAEQCVPDRESELDALIHMRKRMFLQLMNRLESAQEDLNGIRDRLSSPRLLREVRMRQEALADLTDRMERGAQGLKDRAQSRLAELRGRLEGRNPLVYLRRELPERKNFLAEIKGRLSCAVQVRLQAERAELTSLSAILKARGPEALFQAGYCMVSSAGTVIRSCTELTPGKMVTIRLRDGTADAAITQVYHDKKV</sequence>
<evidence type="ECO:0000313" key="7">
    <source>
        <dbReference type="EMBL" id="ABD42696.1"/>
    </source>
</evidence>
<dbReference type="InParanoid" id="Q2FTK2"/>
<evidence type="ECO:0000256" key="3">
    <source>
        <dbReference type="ARBA" id="ARBA00022801"/>
    </source>
</evidence>
<feature type="domain" description="Exonuclease VII large subunit C-terminal" evidence="5">
    <location>
        <begin position="147"/>
        <end position="461"/>
    </location>
</feature>
<dbReference type="HOGENOM" id="CLU_023625_2_0_2"/>
<dbReference type="EC" id="3.1.11.6" evidence="7"/>
<evidence type="ECO:0000259" key="5">
    <source>
        <dbReference type="Pfam" id="PF02601"/>
    </source>
</evidence>
<evidence type="ECO:0000256" key="2">
    <source>
        <dbReference type="ARBA" id="ARBA00022722"/>
    </source>
</evidence>
<dbReference type="Pfam" id="PF02601">
    <property type="entry name" value="Exonuc_VII_L"/>
    <property type="match status" value="1"/>
</dbReference>
<dbReference type="OrthoDB" id="60263at2157"/>
<organism evidence="7 8">
    <name type="scientific">Methanospirillum hungatei JF-1 (strain ATCC 27890 / DSM 864 / NBRC 100397 / JF-1)</name>
    <dbReference type="NCBI Taxonomy" id="323259"/>
    <lineage>
        <taxon>Archaea</taxon>
        <taxon>Methanobacteriati</taxon>
        <taxon>Methanobacteriota</taxon>
        <taxon>Stenosarchaea group</taxon>
        <taxon>Methanomicrobia</taxon>
        <taxon>Methanomicrobiales</taxon>
        <taxon>Methanospirillaceae</taxon>
        <taxon>Methanospirillum</taxon>
    </lineage>
</organism>
<evidence type="ECO:0000256" key="1">
    <source>
        <dbReference type="ARBA" id="ARBA00022490"/>
    </source>
</evidence>
<dbReference type="CDD" id="cd04489">
    <property type="entry name" value="ExoVII_LU_OBF"/>
    <property type="match status" value="1"/>
</dbReference>
<dbReference type="AlphaFoldDB" id="Q2FTK2"/>
<dbReference type="PANTHER" id="PTHR30008">
    <property type="entry name" value="EXODEOXYRIBONUCLEASE 7 LARGE SUBUNIT"/>
    <property type="match status" value="1"/>
</dbReference>
<dbReference type="GO" id="GO:0003676">
    <property type="term" value="F:nucleic acid binding"/>
    <property type="evidence" value="ECO:0007669"/>
    <property type="project" value="InterPro"/>
</dbReference>
<dbReference type="GeneID" id="3922831"/>
<dbReference type="eggNOG" id="arCOG04513">
    <property type="taxonomic scope" value="Archaea"/>
</dbReference>
<protein>
    <submittedName>
        <fullName evidence="7">Exodeoxyribonuclease VII large subunit</fullName>
        <ecNumber evidence="7">3.1.11.6</ecNumber>
    </submittedName>
</protein>
<dbReference type="HAMAP" id="MF_00378">
    <property type="entry name" value="Exonuc_7_L"/>
    <property type="match status" value="1"/>
</dbReference>
<dbReference type="InterPro" id="IPR003753">
    <property type="entry name" value="Exonuc_VII_L"/>
</dbReference>
<dbReference type="RefSeq" id="WP_011449947.1">
    <property type="nucleotide sequence ID" value="NC_007796.1"/>
</dbReference>
<accession>Q2FTK2</accession>
<feature type="domain" description="OB-fold nucleic acid binding" evidence="6">
    <location>
        <begin position="27"/>
        <end position="124"/>
    </location>
</feature>
<dbReference type="GO" id="GO:0008855">
    <property type="term" value="F:exodeoxyribonuclease VII activity"/>
    <property type="evidence" value="ECO:0007669"/>
    <property type="project" value="UniProtKB-EC"/>
</dbReference>
<dbReference type="Pfam" id="PF13742">
    <property type="entry name" value="tRNA_anti_2"/>
    <property type="match status" value="1"/>
</dbReference>
<dbReference type="InterPro" id="IPR020579">
    <property type="entry name" value="Exonuc_VII_lsu_C"/>
</dbReference>
<dbReference type="InterPro" id="IPR025824">
    <property type="entry name" value="OB-fold_nuc-bd_dom"/>
</dbReference>
<dbReference type="EnsemblBacteria" id="ABD42696">
    <property type="protein sequence ID" value="ABD42696"/>
    <property type="gene ID" value="Mhun_3009"/>
</dbReference>
<keyword evidence="3 7" id="KW-0378">Hydrolase</keyword>
<dbReference type="STRING" id="323259.Mhun_3009"/>
<dbReference type="PANTHER" id="PTHR30008:SF0">
    <property type="entry name" value="EXODEOXYRIBONUCLEASE 7 LARGE SUBUNIT"/>
    <property type="match status" value="1"/>
</dbReference>
<dbReference type="EMBL" id="CP000254">
    <property type="protein sequence ID" value="ABD42696.1"/>
    <property type="molecule type" value="Genomic_DNA"/>
</dbReference>
<dbReference type="GO" id="GO:0009318">
    <property type="term" value="C:exodeoxyribonuclease VII complex"/>
    <property type="evidence" value="ECO:0007669"/>
    <property type="project" value="InterPro"/>
</dbReference>
<dbReference type="GO" id="GO:0006308">
    <property type="term" value="P:DNA catabolic process"/>
    <property type="evidence" value="ECO:0007669"/>
    <property type="project" value="InterPro"/>
</dbReference>
<reference evidence="8" key="1">
    <citation type="journal article" date="2016" name="Stand. Genomic Sci.">
        <title>Complete genome sequence of Methanospirillum hungatei type strain JF1.</title>
        <authorList>
            <person name="Gunsalus R.P."/>
            <person name="Cook L.E."/>
            <person name="Crable B."/>
            <person name="Rohlin L."/>
            <person name="McDonald E."/>
            <person name="Mouttaki H."/>
            <person name="Sieber J.R."/>
            <person name="Poweleit N."/>
            <person name="Zhou H."/>
            <person name="Lapidus A.L."/>
            <person name="Daligault H.E."/>
            <person name="Land M."/>
            <person name="Gilna P."/>
            <person name="Ivanova N."/>
            <person name="Kyrpides N."/>
            <person name="Culley D.E."/>
            <person name="McInerney M.J."/>
        </authorList>
    </citation>
    <scope>NUCLEOTIDE SEQUENCE [LARGE SCALE GENOMIC DNA]</scope>
    <source>
        <strain evidence="8">ATCC 27890 / DSM 864 / NBRC 100397 / JF-1</strain>
    </source>
</reference>
<evidence type="ECO:0000256" key="4">
    <source>
        <dbReference type="ARBA" id="ARBA00022839"/>
    </source>
</evidence>
<name>Q2FTK2_METHJ</name>
<keyword evidence="2" id="KW-0540">Nuclease</keyword>
<evidence type="ECO:0000313" key="8">
    <source>
        <dbReference type="Proteomes" id="UP000001941"/>
    </source>
</evidence>
<proteinExistence type="inferred from homology"/>
<dbReference type="NCBIfam" id="TIGR00237">
    <property type="entry name" value="xseA"/>
    <property type="match status" value="1"/>
</dbReference>
<evidence type="ECO:0000259" key="6">
    <source>
        <dbReference type="Pfam" id="PF13742"/>
    </source>
</evidence>
<keyword evidence="8" id="KW-1185">Reference proteome</keyword>
<keyword evidence="1" id="KW-0963">Cytoplasm</keyword>
<dbReference type="KEGG" id="mhu:Mhun_3009"/>
<gene>
    <name evidence="7" type="ordered locus">Mhun_3009</name>
</gene>
<dbReference type="Proteomes" id="UP000001941">
    <property type="component" value="Chromosome"/>
</dbReference>